<dbReference type="EMBL" id="KP136319">
    <property type="protein sequence ID" value="AJF97299.1"/>
    <property type="molecule type" value="Genomic_DNA"/>
</dbReference>
<evidence type="ECO:0000313" key="2">
    <source>
        <dbReference type="Proteomes" id="UP000202511"/>
    </source>
</evidence>
<dbReference type="GeneID" id="23462216"/>
<protein>
    <submittedName>
        <fullName evidence="1">Uncharacterized protein</fullName>
    </submittedName>
</protein>
<name>A0A0B5J1D8_9VIRU</name>
<dbReference type="KEGG" id="vg:23462216"/>
<organism evidence="1 2">
    <name type="scientific">Pandoravirus inopinatum</name>
    <dbReference type="NCBI Taxonomy" id="1605721"/>
    <lineage>
        <taxon>Viruses</taxon>
        <taxon>Pandoravirus</taxon>
    </lineage>
</organism>
<dbReference type="Proteomes" id="UP000202511">
    <property type="component" value="Segment"/>
</dbReference>
<sequence length="161" mass="18013">MLFFPFKKPFFSLFLCYGPFLQNKRQNLCRLLSPPIGGLSFFFSIRIPVLCLASPHGPALSATPGDAKKAQHTMPPHYAIGTIPKGSFFANRHRKACSAAPASLRGLRAWAKTKKRKHLQPDPSIFSFACETKEKKRKIMAFRAFPRLVLPCACGVCLFLE</sequence>
<proteinExistence type="predicted"/>
<accession>A0A0B5J1D8</accession>
<dbReference type="RefSeq" id="YP_009119534.1">
    <property type="nucleotide sequence ID" value="NC_026440.1"/>
</dbReference>
<reference evidence="1 2" key="1">
    <citation type="journal article" date="2015" name="Parasitol. Res.">
        <title>Viruses in close associations with free-living amoebae.</title>
        <authorList>
            <person name="Scheid P."/>
        </authorList>
    </citation>
    <scope>NUCLEOTIDE SEQUENCE [LARGE SCALE GENOMIC DNA]</scope>
    <source>
        <strain evidence="1">KlaHel</strain>
    </source>
</reference>
<evidence type="ECO:0000313" key="1">
    <source>
        <dbReference type="EMBL" id="AJF97299.1"/>
    </source>
</evidence>